<keyword evidence="2" id="KW-1185">Reference proteome</keyword>
<gene>
    <name evidence="1" type="ORF">RRG08_055671</name>
</gene>
<dbReference type="Proteomes" id="UP001283361">
    <property type="component" value="Unassembled WGS sequence"/>
</dbReference>
<dbReference type="AlphaFoldDB" id="A0AAE1DBL4"/>
<comment type="caution">
    <text evidence="1">The sequence shown here is derived from an EMBL/GenBank/DDBJ whole genome shotgun (WGS) entry which is preliminary data.</text>
</comment>
<reference evidence="1" key="1">
    <citation type="journal article" date="2023" name="G3 (Bethesda)">
        <title>A reference genome for the long-term kleptoplast-retaining sea slug Elysia crispata morphotype clarki.</title>
        <authorList>
            <person name="Eastman K.E."/>
            <person name="Pendleton A.L."/>
            <person name="Shaikh M.A."/>
            <person name="Suttiyut T."/>
            <person name="Ogas R."/>
            <person name="Tomko P."/>
            <person name="Gavelis G."/>
            <person name="Widhalm J.R."/>
            <person name="Wisecaver J.H."/>
        </authorList>
    </citation>
    <scope>NUCLEOTIDE SEQUENCE</scope>
    <source>
        <strain evidence="1">ECLA1</strain>
    </source>
</reference>
<sequence>MLVVGEVAVMVVVHGDVSDNRDGRKVEMLKLWHLWPRLSGHHSYTPPPGLITSVVQEENITRKVKGYECWRHKAFYK</sequence>
<protein>
    <submittedName>
        <fullName evidence="1">Uncharacterized protein</fullName>
    </submittedName>
</protein>
<accession>A0AAE1DBL4</accession>
<evidence type="ECO:0000313" key="1">
    <source>
        <dbReference type="EMBL" id="KAK3764506.1"/>
    </source>
</evidence>
<dbReference type="EMBL" id="JAWDGP010004437">
    <property type="protein sequence ID" value="KAK3764506.1"/>
    <property type="molecule type" value="Genomic_DNA"/>
</dbReference>
<name>A0AAE1DBL4_9GAST</name>
<organism evidence="1 2">
    <name type="scientific">Elysia crispata</name>
    <name type="common">lettuce slug</name>
    <dbReference type="NCBI Taxonomy" id="231223"/>
    <lineage>
        <taxon>Eukaryota</taxon>
        <taxon>Metazoa</taxon>
        <taxon>Spiralia</taxon>
        <taxon>Lophotrochozoa</taxon>
        <taxon>Mollusca</taxon>
        <taxon>Gastropoda</taxon>
        <taxon>Heterobranchia</taxon>
        <taxon>Euthyneura</taxon>
        <taxon>Panpulmonata</taxon>
        <taxon>Sacoglossa</taxon>
        <taxon>Placobranchoidea</taxon>
        <taxon>Plakobranchidae</taxon>
        <taxon>Elysia</taxon>
    </lineage>
</organism>
<proteinExistence type="predicted"/>
<evidence type="ECO:0000313" key="2">
    <source>
        <dbReference type="Proteomes" id="UP001283361"/>
    </source>
</evidence>